<dbReference type="InParanoid" id="D4H742"/>
<dbReference type="Proteomes" id="UP000002012">
    <property type="component" value="Chromosome"/>
</dbReference>
<keyword evidence="2" id="KW-1185">Reference proteome</keyword>
<dbReference type="RefSeq" id="WP_013012231.1">
    <property type="nucleotide sequence ID" value="NC_013943.1"/>
</dbReference>
<dbReference type="EMBL" id="CP001968">
    <property type="protein sequence ID" value="ADD69746.1"/>
    <property type="molecule type" value="Genomic_DNA"/>
</dbReference>
<evidence type="ECO:0000313" key="2">
    <source>
        <dbReference type="Proteomes" id="UP000002012"/>
    </source>
</evidence>
<dbReference type="HOGENOM" id="CLU_2665073_0_0_0"/>
<gene>
    <name evidence="1" type="ordered locus">Dacet_2996</name>
</gene>
<evidence type="ECO:0000313" key="1">
    <source>
        <dbReference type="EMBL" id="ADD69746.1"/>
    </source>
</evidence>
<name>D4H742_DENA2</name>
<proteinExistence type="predicted"/>
<dbReference type="eggNOG" id="ENOG503121J">
    <property type="taxonomic scope" value="Bacteria"/>
</dbReference>
<protein>
    <submittedName>
        <fullName evidence="1">Uncharacterized protein</fullName>
    </submittedName>
</protein>
<dbReference type="STRING" id="522772.Dacet_2996"/>
<dbReference type="OrthoDB" id="9912915at2"/>
<accession>D4H742</accession>
<organism evidence="1 2">
    <name type="scientific">Denitrovibrio acetiphilus (strain DSM 12809 / NBRC 114555 / N2460)</name>
    <dbReference type="NCBI Taxonomy" id="522772"/>
    <lineage>
        <taxon>Bacteria</taxon>
        <taxon>Pseudomonadati</taxon>
        <taxon>Deferribacterota</taxon>
        <taxon>Deferribacteres</taxon>
        <taxon>Deferribacterales</taxon>
        <taxon>Geovibrionaceae</taxon>
        <taxon>Denitrovibrio</taxon>
    </lineage>
</organism>
<sequence length="75" mass="8137">MDYTKIETGEICFAGWTVSITRGRGSIADGSGSVVARFNVNEDGHVTLTEGEHKFADMALIAVRSYVRYGAPQII</sequence>
<reference evidence="1 2" key="1">
    <citation type="journal article" date="2010" name="Stand. Genomic Sci.">
        <title>Complete genome sequence of Denitrovibrio acetiphilus type strain (N2460).</title>
        <authorList>
            <person name="Kiss H."/>
            <person name="Lang E."/>
            <person name="Lapidus A."/>
            <person name="Copeland A."/>
            <person name="Nolan M."/>
            <person name="Glavina Del Rio T."/>
            <person name="Chen F."/>
            <person name="Lucas S."/>
            <person name="Tice H."/>
            <person name="Cheng J.F."/>
            <person name="Han C."/>
            <person name="Goodwin L."/>
            <person name="Pitluck S."/>
            <person name="Liolios K."/>
            <person name="Pati A."/>
            <person name="Ivanova N."/>
            <person name="Mavromatis K."/>
            <person name="Chen A."/>
            <person name="Palaniappan K."/>
            <person name="Land M."/>
            <person name="Hauser L."/>
            <person name="Chang Y.J."/>
            <person name="Jeffries C.D."/>
            <person name="Detter J.C."/>
            <person name="Brettin T."/>
            <person name="Spring S."/>
            <person name="Rohde M."/>
            <person name="Goker M."/>
            <person name="Woyke T."/>
            <person name="Bristow J."/>
            <person name="Eisen J.A."/>
            <person name="Markowitz V."/>
            <person name="Hugenholtz P."/>
            <person name="Kyrpides N.C."/>
            <person name="Klenk H.P."/>
        </authorList>
    </citation>
    <scope>NUCLEOTIDE SEQUENCE [LARGE SCALE GENOMIC DNA]</scope>
    <source>
        <strain evidence="2">DSM 12809 / NBRC 114555 / N2460</strain>
    </source>
</reference>
<dbReference type="AlphaFoldDB" id="D4H742"/>
<dbReference type="KEGG" id="dap:Dacet_2996"/>
<dbReference type="PaxDb" id="522772-Dacet_2996"/>